<dbReference type="GO" id="GO:0005737">
    <property type="term" value="C:cytoplasm"/>
    <property type="evidence" value="ECO:0007669"/>
    <property type="project" value="UniProtKB-SubCell"/>
</dbReference>
<sequence length="374" mass="41683">MFSSGATSFGGTSTGFSGFSSVNSTNNLGLGNTDNPMKDIEVQSPPEDTVSAVRFSPKADFLIASSWANDVRCWEVQENGQTIPKAQKTHAGPILDCAWHDDGSKVFTASVDKQCKVWDLNANQDMQVAQHDGPVKTCHWVQAPNYSCLMTGSWDKTLKFWDLRQSNPILTLQLPERCYCADVVYPMAIVGTAQRGIICYQLENQPSEYKRIESPLKYQNRCVSIFKDSKKNGQPVGFALGSVEGRVAIHFIQPQNPKDNFTFKCHRSNGTTANIQDIYAVNNIAFHPVHFCLLSTVGSDGKFSFWDKDARTKLKTSEQLNLPITSCCFNSKGNIFAYASGYDWSKGHEYYNPQVKPKILLRSCADELKPRKGK</sequence>
<dbReference type="RefSeq" id="XP_020893791.1">
    <property type="nucleotide sequence ID" value="XM_021038132.2"/>
</dbReference>
<dbReference type="KEGG" id="epa:110232910"/>
<dbReference type="PROSITE" id="PS50082">
    <property type="entry name" value="WD_REPEATS_2"/>
    <property type="match status" value="2"/>
</dbReference>
<dbReference type="InterPro" id="IPR020472">
    <property type="entry name" value="WD40_PAC1"/>
</dbReference>
<keyword evidence="7" id="KW-0132">Cell division</keyword>
<dbReference type="OrthoDB" id="256303at2759"/>
<organism evidence="13 14">
    <name type="scientific">Exaiptasia diaphana</name>
    <name type="common">Tropical sea anemone</name>
    <name type="synonym">Aiptasia pulchella</name>
    <dbReference type="NCBI Taxonomy" id="2652724"/>
    <lineage>
        <taxon>Eukaryota</taxon>
        <taxon>Metazoa</taxon>
        <taxon>Cnidaria</taxon>
        <taxon>Anthozoa</taxon>
        <taxon>Hexacorallia</taxon>
        <taxon>Actiniaria</taxon>
        <taxon>Aiptasiidae</taxon>
        <taxon>Exaiptasia</taxon>
    </lineage>
</organism>
<dbReference type="GO" id="GO:0051301">
    <property type="term" value="P:cell division"/>
    <property type="evidence" value="ECO:0007669"/>
    <property type="project" value="UniProtKB-KW"/>
</dbReference>
<evidence type="ECO:0000256" key="4">
    <source>
        <dbReference type="ARBA" id="ARBA00022448"/>
    </source>
</evidence>
<keyword evidence="5" id="KW-0963">Cytoplasm</keyword>
<dbReference type="PRINTS" id="PR00320">
    <property type="entry name" value="GPROTEINBRPT"/>
</dbReference>
<evidence type="ECO:0000256" key="2">
    <source>
        <dbReference type="ARBA" id="ARBA00004496"/>
    </source>
</evidence>
<accession>A0A913WT96</accession>
<dbReference type="InterPro" id="IPR015943">
    <property type="entry name" value="WD40/YVTN_repeat-like_dom_sf"/>
</dbReference>
<evidence type="ECO:0000256" key="1">
    <source>
        <dbReference type="ARBA" id="ARBA00004123"/>
    </source>
</evidence>
<proteinExistence type="inferred from homology"/>
<keyword evidence="9" id="KW-0498">Mitosis</keyword>
<keyword evidence="4" id="KW-0813">Transport</keyword>
<dbReference type="InterPro" id="IPR036322">
    <property type="entry name" value="WD40_repeat_dom_sf"/>
</dbReference>
<dbReference type="AlphaFoldDB" id="A0A913WT96"/>
<evidence type="ECO:0000256" key="7">
    <source>
        <dbReference type="ARBA" id="ARBA00022618"/>
    </source>
</evidence>
<evidence type="ECO:0000256" key="10">
    <source>
        <dbReference type="ARBA" id="ARBA00023242"/>
    </source>
</evidence>
<name>A0A913WT96_EXADI</name>
<dbReference type="GO" id="GO:0005635">
    <property type="term" value="C:nuclear envelope"/>
    <property type="evidence" value="ECO:0007669"/>
    <property type="project" value="UniProtKB-ARBA"/>
</dbReference>
<dbReference type="SUPFAM" id="SSF50978">
    <property type="entry name" value="WD40 repeat-like"/>
    <property type="match status" value="1"/>
</dbReference>
<evidence type="ECO:0000256" key="12">
    <source>
        <dbReference type="PROSITE-ProRule" id="PRU00221"/>
    </source>
</evidence>
<dbReference type="Gene3D" id="2.130.10.10">
    <property type="entry name" value="YVTN repeat-like/Quinoprotein amine dehydrogenase"/>
    <property type="match status" value="1"/>
</dbReference>
<dbReference type="Pfam" id="PF00400">
    <property type="entry name" value="WD40"/>
    <property type="match status" value="3"/>
</dbReference>
<dbReference type="EnsemblMetazoa" id="XM_021038132.2">
    <property type="protein sequence ID" value="XP_020893791.1"/>
    <property type="gene ID" value="LOC110232910"/>
</dbReference>
<dbReference type="SMART" id="SM00320">
    <property type="entry name" value="WD40"/>
    <property type="match status" value="4"/>
</dbReference>
<dbReference type="InterPro" id="IPR001680">
    <property type="entry name" value="WD40_rpt"/>
</dbReference>
<keyword evidence="14" id="KW-1185">Reference proteome</keyword>
<evidence type="ECO:0000313" key="14">
    <source>
        <dbReference type="Proteomes" id="UP000887567"/>
    </source>
</evidence>
<protein>
    <recommendedName>
        <fullName evidence="15">mRNA export factor</fullName>
    </recommendedName>
</protein>
<evidence type="ECO:0000256" key="11">
    <source>
        <dbReference type="ARBA" id="ARBA00023306"/>
    </source>
</evidence>
<evidence type="ECO:0000256" key="3">
    <source>
        <dbReference type="ARBA" id="ARBA00007830"/>
    </source>
</evidence>
<feature type="repeat" description="WD" evidence="12">
    <location>
        <begin position="128"/>
        <end position="171"/>
    </location>
</feature>
<dbReference type="PROSITE" id="PS50294">
    <property type="entry name" value="WD_REPEATS_REGION"/>
    <property type="match status" value="1"/>
</dbReference>
<dbReference type="PANTHER" id="PTHR10971">
    <property type="entry name" value="MRNA EXPORT FACTOR AND BUB3"/>
    <property type="match status" value="1"/>
</dbReference>
<keyword evidence="11" id="KW-0131">Cell cycle</keyword>
<evidence type="ECO:0000256" key="8">
    <source>
        <dbReference type="ARBA" id="ARBA00022737"/>
    </source>
</evidence>
<dbReference type="GeneID" id="110232910"/>
<comment type="similarity">
    <text evidence="3">Belongs to the WD repeat rae1 family.</text>
</comment>
<keyword evidence="6 12" id="KW-0853">WD repeat</keyword>
<evidence type="ECO:0000256" key="9">
    <source>
        <dbReference type="ARBA" id="ARBA00022776"/>
    </source>
</evidence>
<reference evidence="13" key="1">
    <citation type="submission" date="2022-11" db="UniProtKB">
        <authorList>
            <consortium name="EnsemblMetazoa"/>
        </authorList>
    </citation>
    <scope>IDENTIFICATION</scope>
</reference>
<evidence type="ECO:0000256" key="6">
    <source>
        <dbReference type="ARBA" id="ARBA00022574"/>
    </source>
</evidence>
<dbReference type="FunFam" id="2.130.10.10:FF:000084">
    <property type="entry name" value="mRNA export factor"/>
    <property type="match status" value="1"/>
</dbReference>
<feature type="repeat" description="WD" evidence="12">
    <location>
        <begin position="87"/>
        <end position="128"/>
    </location>
</feature>
<dbReference type="InterPro" id="IPR019775">
    <property type="entry name" value="WD40_repeat_CS"/>
</dbReference>
<evidence type="ECO:0008006" key="15">
    <source>
        <dbReference type="Google" id="ProtNLM"/>
    </source>
</evidence>
<keyword evidence="10" id="KW-0539">Nucleus</keyword>
<dbReference type="PROSITE" id="PS00678">
    <property type="entry name" value="WD_REPEATS_1"/>
    <property type="match status" value="2"/>
</dbReference>
<evidence type="ECO:0000313" key="13">
    <source>
        <dbReference type="EnsemblMetazoa" id="XP_020893791.1"/>
    </source>
</evidence>
<comment type="subcellular location">
    <subcellularLocation>
        <location evidence="2">Cytoplasm</location>
    </subcellularLocation>
    <subcellularLocation>
        <location evidence="1">Nucleus</location>
    </subcellularLocation>
</comment>
<dbReference type="OMA" id="EAMDQSI"/>
<dbReference type="Proteomes" id="UP000887567">
    <property type="component" value="Unplaced"/>
</dbReference>
<evidence type="ECO:0000256" key="5">
    <source>
        <dbReference type="ARBA" id="ARBA00022490"/>
    </source>
</evidence>
<keyword evidence="8" id="KW-0677">Repeat</keyword>